<sequence>MTTATTPTSPLSPAAEAALHRLEAAFSPVLAEQRSIEHRLARLAVGESATVNGTEVTVVSLAVAEALTVHETAAVRAAELAAKAASGVDLPALDVRAWGFAEELMAGARATLAKAGRLDLIGVS</sequence>
<dbReference type="RefSeq" id="WP_369167813.1">
    <property type="nucleotide sequence ID" value="NZ_CP163439.1"/>
</dbReference>
<dbReference type="EMBL" id="CP163439">
    <property type="protein sequence ID" value="XDQ33270.1"/>
    <property type="molecule type" value="Genomic_DNA"/>
</dbReference>
<dbReference type="AlphaFoldDB" id="A0AB39PQC6"/>
<protein>
    <submittedName>
        <fullName evidence="1">Uncharacterized protein</fullName>
    </submittedName>
</protein>
<gene>
    <name evidence="1" type="ORF">AB5J49_08055</name>
</gene>
<proteinExistence type="predicted"/>
<reference evidence="1" key="1">
    <citation type="submission" date="2024-07" db="EMBL/GenBank/DDBJ databases">
        <authorList>
            <person name="Yu S.T."/>
        </authorList>
    </citation>
    <scope>NUCLEOTIDE SEQUENCE</scope>
    <source>
        <strain evidence="1">R28</strain>
    </source>
</reference>
<name>A0AB39PQC6_9ACTN</name>
<organism evidence="1">
    <name type="scientific">Streptomyces sp. R28</name>
    <dbReference type="NCBI Taxonomy" id="3238628"/>
    <lineage>
        <taxon>Bacteria</taxon>
        <taxon>Bacillati</taxon>
        <taxon>Actinomycetota</taxon>
        <taxon>Actinomycetes</taxon>
        <taxon>Kitasatosporales</taxon>
        <taxon>Streptomycetaceae</taxon>
        <taxon>Streptomyces</taxon>
    </lineage>
</organism>
<evidence type="ECO:0000313" key="1">
    <source>
        <dbReference type="EMBL" id="XDQ33270.1"/>
    </source>
</evidence>
<accession>A0AB39PQC6</accession>